<dbReference type="EMBL" id="VSWC01000014">
    <property type="protein sequence ID" value="KAA1114606.1"/>
    <property type="molecule type" value="Genomic_DNA"/>
</dbReference>
<evidence type="ECO:0008006" key="4">
    <source>
        <dbReference type="Google" id="ProtNLM"/>
    </source>
</evidence>
<keyword evidence="1" id="KW-0732">Signal</keyword>
<proteinExistence type="predicted"/>
<feature type="chain" id="PRO_5022845025" description="Secreted protein" evidence="1">
    <location>
        <begin position="17"/>
        <end position="272"/>
    </location>
</feature>
<evidence type="ECO:0000313" key="2">
    <source>
        <dbReference type="EMBL" id="KAA1114606.1"/>
    </source>
</evidence>
<comment type="caution">
    <text evidence="2">The sequence shown here is derived from an EMBL/GenBank/DDBJ whole genome shotgun (WGS) entry which is preliminary data.</text>
</comment>
<gene>
    <name evidence="2" type="ORF">PGT21_015072</name>
</gene>
<sequence>MTRLTATLLFATFAFASVIPNISAGIVIGETLPCTHYTQANTESATCGDRPNVVCSQKCTGGVVVDGCSSVQLPLVPLTRQTCTISFTQTSTSNSSCVNGQGSFTCSGVPTGQATCSGCLDSQLQTAMLQSAPAVGPLGGTVTTAGAVGGTVATVAPAVVASSTPAAPIVPQNLTSQANVLPPKSTVPTAQVVAAIPAVAQSNKAPVANPQEDSQAGDSHNTTTSIVYVAANQDEPMAEDDNSTSTATSIYLKNSVQLVVTLGVMAVGVVTL</sequence>
<evidence type="ECO:0000313" key="3">
    <source>
        <dbReference type="Proteomes" id="UP000324748"/>
    </source>
</evidence>
<evidence type="ECO:0000256" key="1">
    <source>
        <dbReference type="SAM" id="SignalP"/>
    </source>
</evidence>
<accession>A0A5B0QMU9</accession>
<dbReference type="Proteomes" id="UP000324748">
    <property type="component" value="Unassembled WGS sequence"/>
</dbReference>
<organism evidence="2 3">
    <name type="scientific">Puccinia graminis f. sp. tritici</name>
    <dbReference type="NCBI Taxonomy" id="56615"/>
    <lineage>
        <taxon>Eukaryota</taxon>
        <taxon>Fungi</taxon>
        <taxon>Dikarya</taxon>
        <taxon>Basidiomycota</taxon>
        <taxon>Pucciniomycotina</taxon>
        <taxon>Pucciniomycetes</taxon>
        <taxon>Pucciniales</taxon>
        <taxon>Pucciniaceae</taxon>
        <taxon>Puccinia</taxon>
    </lineage>
</organism>
<feature type="signal peptide" evidence="1">
    <location>
        <begin position="1"/>
        <end position="16"/>
    </location>
</feature>
<reference evidence="2 3" key="1">
    <citation type="submission" date="2019-05" db="EMBL/GenBank/DDBJ databases">
        <title>Emergence of the Ug99 lineage of the wheat stem rust pathogen through somatic hybridization.</title>
        <authorList>
            <person name="Li F."/>
            <person name="Upadhyaya N.M."/>
            <person name="Sperschneider J."/>
            <person name="Matny O."/>
            <person name="Nguyen-Phuc H."/>
            <person name="Mago R."/>
            <person name="Raley C."/>
            <person name="Miller M.E."/>
            <person name="Silverstein K.A.T."/>
            <person name="Henningsen E."/>
            <person name="Hirsch C.D."/>
            <person name="Visser B."/>
            <person name="Pretorius Z.A."/>
            <person name="Steffenson B.J."/>
            <person name="Schwessinger B."/>
            <person name="Dodds P.N."/>
            <person name="Figueroa M."/>
        </authorList>
    </citation>
    <scope>NUCLEOTIDE SEQUENCE [LARGE SCALE GENOMIC DNA]</scope>
    <source>
        <strain evidence="2">21-0</strain>
    </source>
</reference>
<protein>
    <recommendedName>
        <fullName evidence="4">Secreted protein</fullName>
    </recommendedName>
</protein>
<keyword evidence="3" id="KW-1185">Reference proteome</keyword>
<dbReference type="AlphaFoldDB" id="A0A5B0QMU9"/>
<dbReference type="OrthoDB" id="2505016at2759"/>
<name>A0A5B0QMU9_PUCGR</name>